<sequence length="82" mass="9538">MKRLENGQLIYILVRMQGYANVLLELFLSTMFERKDLELNKIYATVAACNQASIKLLEKFHFKLEGTYREHASLAEKEIEGN</sequence>
<reference evidence="1 2" key="1">
    <citation type="journal article" date="2016" name="Front. Microbiol.">
        <title>Genomic Resource of Rice Seed Associated Bacteria.</title>
        <authorList>
            <person name="Midha S."/>
            <person name="Bansal K."/>
            <person name="Sharma S."/>
            <person name="Kumar N."/>
            <person name="Patil P.P."/>
            <person name="Chaudhry V."/>
            <person name="Patil P.B."/>
        </authorList>
    </citation>
    <scope>NUCLEOTIDE SEQUENCE [LARGE SCALE GENOMIC DNA]</scope>
    <source>
        <strain evidence="1 2">NS115</strain>
    </source>
</reference>
<dbReference type="EMBL" id="LDRX01000042">
    <property type="protein sequence ID" value="KTS82680.1"/>
    <property type="molecule type" value="Genomic_DNA"/>
</dbReference>
<evidence type="ECO:0000313" key="1">
    <source>
        <dbReference type="EMBL" id="KTS82680.1"/>
    </source>
</evidence>
<accession>A0ACC4ZVH3</accession>
<comment type="caution">
    <text evidence="1">The sequence shown here is derived from an EMBL/GenBank/DDBJ whole genome shotgun (WGS) entry which is preliminary data.</text>
</comment>
<dbReference type="Proteomes" id="UP000074866">
    <property type="component" value="Unassembled WGS sequence"/>
</dbReference>
<gene>
    <name evidence="1" type="ORF">NS115_10915</name>
</gene>
<proteinExistence type="predicted"/>
<protein>
    <submittedName>
        <fullName evidence="1">Uncharacterized protein</fullName>
    </submittedName>
</protein>
<name>A0ACC4ZVH3_9BACL</name>
<evidence type="ECO:0000313" key="2">
    <source>
        <dbReference type="Proteomes" id="UP000074866"/>
    </source>
</evidence>
<organism evidence="1 2">
    <name type="scientific">Paenibacillus jamilae</name>
    <dbReference type="NCBI Taxonomy" id="114136"/>
    <lineage>
        <taxon>Bacteria</taxon>
        <taxon>Bacillati</taxon>
        <taxon>Bacillota</taxon>
        <taxon>Bacilli</taxon>
        <taxon>Bacillales</taxon>
        <taxon>Paenibacillaceae</taxon>
        <taxon>Paenibacillus</taxon>
    </lineage>
</organism>
<keyword evidence="2" id="KW-1185">Reference proteome</keyword>